<dbReference type="Proteomes" id="UP000799777">
    <property type="component" value="Unassembled WGS sequence"/>
</dbReference>
<sequence>MSANGDTNVESAAQKWCSDRDGQNVDSTPGTNIFEQSWGITQLDIPNRSTFTIRAKLQDNMANGTSPSGSTPKCPLNVEAGRRINSGDLDKALDAFCVDTRELKPFGKDWAGTYQYPPNGQPPFYTDQRLKMVLNMGAEALQGSGEKMVNRESCMFAFNTVLGTCNSQSDKFLPGEMEYGGVHYTIFHHNEA</sequence>
<feature type="region of interest" description="Disordered" evidence="1">
    <location>
        <begin position="1"/>
        <end position="31"/>
    </location>
</feature>
<organism evidence="2 3">
    <name type="scientific">Setomelanomma holmii</name>
    <dbReference type="NCBI Taxonomy" id="210430"/>
    <lineage>
        <taxon>Eukaryota</taxon>
        <taxon>Fungi</taxon>
        <taxon>Dikarya</taxon>
        <taxon>Ascomycota</taxon>
        <taxon>Pezizomycotina</taxon>
        <taxon>Dothideomycetes</taxon>
        <taxon>Pleosporomycetidae</taxon>
        <taxon>Pleosporales</taxon>
        <taxon>Pleosporineae</taxon>
        <taxon>Phaeosphaeriaceae</taxon>
        <taxon>Setomelanomma</taxon>
    </lineage>
</organism>
<reference evidence="2" key="1">
    <citation type="journal article" date="2020" name="Stud. Mycol.">
        <title>101 Dothideomycetes genomes: a test case for predicting lifestyles and emergence of pathogens.</title>
        <authorList>
            <person name="Haridas S."/>
            <person name="Albert R."/>
            <person name="Binder M."/>
            <person name="Bloem J."/>
            <person name="Labutti K."/>
            <person name="Salamov A."/>
            <person name="Andreopoulos B."/>
            <person name="Baker S."/>
            <person name="Barry K."/>
            <person name="Bills G."/>
            <person name="Bluhm B."/>
            <person name="Cannon C."/>
            <person name="Castanera R."/>
            <person name="Culley D."/>
            <person name="Daum C."/>
            <person name="Ezra D."/>
            <person name="Gonzalez J."/>
            <person name="Henrissat B."/>
            <person name="Kuo A."/>
            <person name="Liang C."/>
            <person name="Lipzen A."/>
            <person name="Lutzoni F."/>
            <person name="Magnuson J."/>
            <person name="Mondo S."/>
            <person name="Nolan M."/>
            <person name="Ohm R."/>
            <person name="Pangilinan J."/>
            <person name="Park H.-J."/>
            <person name="Ramirez L."/>
            <person name="Alfaro M."/>
            <person name="Sun H."/>
            <person name="Tritt A."/>
            <person name="Yoshinaga Y."/>
            <person name="Zwiers L.-H."/>
            <person name="Turgeon B."/>
            <person name="Goodwin S."/>
            <person name="Spatafora J."/>
            <person name="Crous P."/>
            <person name="Grigoriev I."/>
        </authorList>
    </citation>
    <scope>NUCLEOTIDE SEQUENCE</scope>
    <source>
        <strain evidence="2">CBS 110217</strain>
    </source>
</reference>
<keyword evidence="3" id="KW-1185">Reference proteome</keyword>
<dbReference type="EMBL" id="ML978216">
    <property type="protein sequence ID" value="KAF2028205.1"/>
    <property type="molecule type" value="Genomic_DNA"/>
</dbReference>
<gene>
    <name evidence="2" type="ORF">EK21DRAFT_114119</name>
</gene>
<feature type="compositionally biased region" description="Polar residues" evidence="1">
    <location>
        <begin position="1"/>
        <end position="11"/>
    </location>
</feature>
<evidence type="ECO:0000313" key="2">
    <source>
        <dbReference type="EMBL" id="KAF2028205.1"/>
    </source>
</evidence>
<name>A0A9P4H6W7_9PLEO</name>
<protein>
    <submittedName>
        <fullName evidence="2">Uncharacterized protein</fullName>
    </submittedName>
</protein>
<evidence type="ECO:0000256" key="1">
    <source>
        <dbReference type="SAM" id="MobiDB-lite"/>
    </source>
</evidence>
<dbReference type="AlphaFoldDB" id="A0A9P4H6W7"/>
<evidence type="ECO:0000313" key="3">
    <source>
        <dbReference type="Proteomes" id="UP000799777"/>
    </source>
</evidence>
<dbReference type="OrthoDB" id="3687237at2759"/>
<comment type="caution">
    <text evidence="2">The sequence shown here is derived from an EMBL/GenBank/DDBJ whole genome shotgun (WGS) entry which is preliminary data.</text>
</comment>
<accession>A0A9P4H6W7</accession>
<proteinExistence type="predicted"/>